<keyword evidence="2" id="KW-1003">Cell membrane</keyword>
<dbReference type="PIRSF" id="PIRSF016661">
    <property type="entry name" value="BioY"/>
    <property type="match status" value="1"/>
</dbReference>
<feature type="transmembrane region" description="Helical" evidence="3">
    <location>
        <begin position="126"/>
        <end position="148"/>
    </location>
</feature>
<dbReference type="AlphaFoldDB" id="I4ECT1"/>
<dbReference type="Gene3D" id="1.10.1760.20">
    <property type="match status" value="1"/>
</dbReference>
<dbReference type="OrthoDB" id="9803495at2"/>
<keyword evidence="5" id="KW-1185">Reference proteome</keyword>
<dbReference type="PANTHER" id="PTHR34295:SF1">
    <property type="entry name" value="BIOTIN TRANSPORTER BIOY"/>
    <property type="match status" value="1"/>
</dbReference>
<keyword evidence="2 3" id="KW-0472">Membrane</keyword>
<protein>
    <recommendedName>
        <fullName evidence="2">Biotin transporter</fullName>
    </recommendedName>
</protein>
<dbReference type="EMBL" id="CAGS01000026">
    <property type="protein sequence ID" value="CCF82493.1"/>
    <property type="molecule type" value="Genomic_DNA"/>
</dbReference>
<keyword evidence="2" id="KW-0813">Transport</keyword>
<feature type="transmembrane region" description="Helical" evidence="3">
    <location>
        <begin position="21"/>
        <end position="42"/>
    </location>
</feature>
<evidence type="ECO:0000313" key="4">
    <source>
        <dbReference type="EMBL" id="CCF82493.1"/>
    </source>
</evidence>
<feature type="transmembrane region" description="Helical" evidence="3">
    <location>
        <begin position="48"/>
        <end position="65"/>
    </location>
</feature>
<comment type="caution">
    <text evidence="4">The sequence shown here is derived from an EMBL/GenBank/DDBJ whole genome shotgun (WGS) entry which is preliminary data.</text>
</comment>
<sequence length="198" mass="20849">MATAIFAPRRTIIDAILQGRGLVYQIALIVAGSLLVALSAQITIPLPYVPLTGQTYAVLLVGALLGSRRAGLSMLLYLLGGQIGLPFFARSGGPPTMGYIFGFILAGFIVGWLAERGWDRNFKTAVAAMAVGEAAIFLLGLPWLAMFVGWSTAFAAGLLPFILGDLVKLLLAAATLPLGWRLVGGRGPKYGRGSMAQE</sequence>
<organism evidence="4 5">
    <name type="scientific">Nitrolancea hollandica Lb</name>
    <dbReference type="NCBI Taxonomy" id="1129897"/>
    <lineage>
        <taxon>Bacteria</taxon>
        <taxon>Pseudomonadati</taxon>
        <taxon>Thermomicrobiota</taxon>
        <taxon>Thermomicrobia</taxon>
        <taxon>Sphaerobacterales</taxon>
        <taxon>Sphaerobacterineae</taxon>
        <taxon>Sphaerobacteraceae</taxon>
        <taxon>Nitrolancea</taxon>
    </lineage>
</organism>
<feature type="transmembrane region" description="Helical" evidence="3">
    <location>
        <begin position="72"/>
        <end position="90"/>
    </location>
</feature>
<accession>I4ECT1</accession>
<dbReference type="RefSeq" id="WP_008474647.1">
    <property type="nucleotide sequence ID" value="NZ_CAGS01000026.1"/>
</dbReference>
<evidence type="ECO:0000256" key="1">
    <source>
        <dbReference type="ARBA" id="ARBA00010692"/>
    </source>
</evidence>
<dbReference type="Pfam" id="PF02632">
    <property type="entry name" value="BioY"/>
    <property type="match status" value="1"/>
</dbReference>
<keyword evidence="3" id="KW-0812">Transmembrane</keyword>
<comment type="similarity">
    <text evidence="1 2">Belongs to the BioY family.</text>
</comment>
<gene>
    <name evidence="4" type="ORF">NITHO_1210002</name>
</gene>
<dbReference type="Proteomes" id="UP000004221">
    <property type="component" value="Unassembled WGS sequence"/>
</dbReference>
<dbReference type="InterPro" id="IPR003784">
    <property type="entry name" value="BioY"/>
</dbReference>
<dbReference type="PANTHER" id="PTHR34295">
    <property type="entry name" value="BIOTIN TRANSPORTER BIOY"/>
    <property type="match status" value="1"/>
</dbReference>
<proteinExistence type="inferred from homology"/>
<feature type="transmembrane region" description="Helical" evidence="3">
    <location>
        <begin position="96"/>
        <end position="114"/>
    </location>
</feature>
<keyword evidence="3" id="KW-1133">Transmembrane helix</keyword>
<feature type="transmembrane region" description="Helical" evidence="3">
    <location>
        <begin position="154"/>
        <end position="180"/>
    </location>
</feature>
<dbReference type="GO" id="GO:0005886">
    <property type="term" value="C:plasma membrane"/>
    <property type="evidence" value="ECO:0007669"/>
    <property type="project" value="UniProtKB-SubCell"/>
</dbReference>
<dbReference type="GO" id="GO:0015225">
    <property type="term" value="F:biotin transmembrane transporter activity"/>
    <property type="evidence" value="ECO:0007669"/>
    <property type="project" value="UniProtKB-UniRule"/>
</dbReference>
<comment type="subcellular location">
    <subcellularLocation>
        <location evidence="2">Cell membrane</location>
        <topology evidence="2">Multi-pass membrane protein</topology>
    </subcellularLocation>
</comment>
<evidence type="ECO:0000313" key="5">
    <source>
        <dbReference type="Proteomes" id="UP000004221"/>
    </source>
</evidence>
<name>I4ECT1_9BACT</name>
<evidence type="ECO:0000256" key="2">
    <source>
        <dbReference type="PIRNR" id="PIRNR016661"/>
    </source>
</evidence>
<evidence type="ECO:0000256" key="3">
    <source>
        <dbReference type="SAM" id="Phobius"/>
    </source>
</evidence>
<reference evidence="4 5" key="1">
    <citation type="journal article" date="2012" name="ISME J.">
        <title>Nitrification expanded: discovery, physiology and genomics of a nitrite-oxidizing bacterium from the phylum Chloroflexi.</title>
        <authorList>
            <person name="Sorokin D.Y."/>
            <person name="Lucker S."/>
            <person name="Vejmelkova D."/>
            <person name="Kostrikina N.A."/>
            <person name="Kleerebezem R."/>
            <person name="Rijpstra W.I."/>
            <person name="Damste J.S."/>
            <person name="Le Paslier D."/>
            <person name="Muyzer G."/>
            <person name="Wagner M."/>
            <person name="van Loosdrecht M.C."/>
            <person name="Daims H."/>
        </authorList>
    </citation>
    <scope>NUCLEOTIDE SEQUENCE [LARGE SCALE GENOMIC DNA]</scope>
    <source>
        <strain evidence="5">none</strain>
    </source>
</reference>